<dbReference type="Pfam" id="PF13487">
    <property type="entry name" value="HD_5"/>
    <property type="match status" value="1"/>
</dbReference>
<dbReference type="InterPro" id="IPR037522">
    <property type="entry name" value="HD_GYP_dom"/>
</dbReference>
<dbReference type="Gene3D" id="1.10.3210.10">
    <property type="entry name" value="Hypothetical protein af1432"/>
    <property type="match status" value="1"/>
</dbReference>
<dbReference type="SUPFAM" id="SSF109604">
    <property type="entry name" value="HD-domain/PDEase-like"/>
    <property type="match status" value="1"/>
</dbReference>
<sequence length="419" mass="46450">MSVINPQLNLETIPLEDVKIGMMIHQIGEQAGKLVVKKKGRLKHKSVLEQLSINGVRSVIVELPKTEDNVKPEAENHMPAYDLFEDEEEESGIAAQQEQNLDKHDNKIASGDLEIELEQATVLLKQGFAIHKGYAADAKIGLNLDFSSAQRMVGEMHDSLQKNSNALLCMSTILQSHSYLAEHASRVSILMCFVAQQLGMSQEDCKRLGLLGYLFDIGMVKVPKTIVQKSGSLGEDERKKVEEHVQHSLELLAPLNLDSEMLLAIEQHHERLHGKGYPNGFVGAKIQKFSRLLAIADCYTSLTSERPYRDAMSPAAAMKVLSNQANGYDQKLVMKFIRCLGIYPVGSLVALSNNRIALVTQSNSKKPNSPEVKVFYSITGKHYLPAQTINLSTQHNSLKISKPVLAKEFDLSLDRVVGL</sequence>
<dbReference type="InterPro" id="IPR003607">
    <property type="entry name" value="HD/PDEase_dom"/>
</dbReference>
<dbReference type="Proteomes" id="UP001253545">
    <property type="component" value="Unassembled WGS sequence"/>
</dbReference>
<evidence type="ECO:0000313" key="3">
    <source>
        <dbReference type="Proteomes" id="UP001253545"/>
    </source>
</evidence>
<dbReference type="Pfam" id="PF11871">
    <property type="entry name" value="DUF3391"/>
    <property type="match status" value="1"/>
</dbReference>
<protein>
    <submittedName>
        <fullName evidence="2">HD domain-containing phosphohydrolase</fullName>
    </submittedName>
</protein>
<organism evidence="2 3">
    <name type="scientific">Glaciecola petra</name>
    <dbReference type="NCBI Taxonomy" id="3075602"/>
    <lineage>
        <taxon>Bacteria</taxon>
        <taxon>Pseudomonadati</taxon>
        <taxon>Pseudomonadota</taxon>
        <taxon>Gammaproteobacteria</taxon>
        <taxon>Alteromonadales</taxon>
        <taxon>Alteromonadaceae</taxon>
        <taxon>Glaciecola</taxon>
    </lineage>
</organism>
<dbReference type="PANTHER" id="PTHR43155">
    <property type="entry name" value="CYCLIC DI-GMP PHOSPHODIESTERASE PA4108-RELATED"/>
    <property type="match status" value="1"/>
</dbReference>
<name>A0ABU2ZR18_9ALTE</name>
<dbReference type="InterPro" id="IPR021812">
    <property type="entry name" value="DUF3391"/>
</dbReference>
<comment type="caution">
    <text evidence="2">The sequence shown here is derived from an EMBL/GenBank/DDBJ whole genome shotgun (WGS) entry which is preliminary data.</text>
</comment>
<dbReference type="PANTHER" id="PTHR43155:SF2">
    <property type="entry name" value="CYCLIC DI-GMP PHOSPHODIESTERASE PA4108"/>
    <property type="match status" value="1"/>
</dbReference>
<dbReference type="RefSeq" id="WP_311368600.1">
    <property type="nucleotide sequence ID" value="NZ_JAVRHX010000002.1"/>
</dbReference>
<proteinExistence type="predicted"/>
<accession>A0ABU2ZR18</accession>
<evidence type="ECO:0000259" key="1">
    <source>
        <dbReference type="PROSITE" id="PS51832"/>
    </source>
</evidence>
<keyword evidence="3" id="KW-1185">Reference proteome</keyword>
<dbReference type="EMBL" id="JAVRHX010000002">
    <property type="protein sequence ID" value="MDT0595083.1"/>
    <property type="molecule type" value="Genomic_DNA"/>
</dbReference>
<evidence type="ECO:0000313" key="2">
    <source>
        <dbReference type="EMBL" id="MDT0595083.1"/>
    </source>
</evidence>
<dbReference type="PROSITE" id="PS51832">
    <property type="entry name" value="HD_GYP"/>
    <property type="match status" value="1"/>
</dbReference>
<gene>
    <name evidence="2" type="ORF">RM552_09535</name>
</gene>
<feature type="domain" description="HD-GYP" evidence="1">
    <location>
        <begin position="158"/>
        <end position="352"/>
    </location>
</feature>
<reference evidence="2 3" key="1">
    <citation type="submission" date="2023-09" db="EMBL/GenBank/DDBJ databases">
        <authorList>
            <person name="Rey-Velasco X."/>
        </authorList>
    </citation>
    <scope>NUCLEOTIDE SEQUENCE [LARGE SCALE GENOMIC DNA]</scope>
    <source>
        <strain evidence="2 3">P117</strain>
    </source>
</reference>
<dbReference type="CDD" id="cd00077">
    <property type="entry name" value="HDc"/>
    <property type="match status" value="1"/>
</dbReference>